<keyword evidence="4" id="KW-0653">Protein transport</keyword>
<evidence type="ECO:0000256" key="7">
    <source>
        <dbReference type="ARBA" id="ARBA00023242"/>
    </source>
</evidence>
<dbReference type="Pfam" id="PF10168">
    <property type="entry name" value="Nup88"/>
    <property type="match status" value="2"/>
</dbReference>
<keyword evidence="3" id="KW-0509">mRNA transport</keyword>
<evidence type="ECO:0000313" key="10">
    <source>
        <dbReference type="EMBL" id="CAF1663752.1"/>
    </source>
</evidence>
<gene>
    <name evidence="9" type="ORF">CJN711_LOCUS26384</name>
    <name evidence="10" type="ORF">KQP761_LOCUS32636</name>
    <name evidence="11" type="ORF">MBJ925_LOCUS29611</name>
    <name evidence="12" type="ORF">SMN809_LOCUS2327</name>
</gene>
<comment type="subcellular location">
    <subcellularLocation>
        <location evidence="1">Nucleus</location>
        <location evidence="1">Nuclear pore complex</location>
    </subcellularLocation>
</comment>
<name>A0A815S2K2_9BILA</name>
<evidence type="ECO:0000256" key="3">
    <source>
        <dbReference type="ARBA" id="ARBA00022816"/>
    </source>
</evidence>
<dbReference type="PANTHER" id="PTHR13257:SF0">
    <property type="entry name" value="NUCLEAR PORE COMPLEX PROTEIN NUP88"/>
    <property type="match status" value="1"/>
</dbReference>
<evidence type="ECO:0000256" key="8">
    <source>
        <dbReference type="SAM" id="Coils"/>
    </source>
</evidence>
<reference evidence="9" key="1">
    <citation type="submission" date="2021-02" db="EMBL/GenBank/DDBJ databases">
        <authorList>
            <person name="Nowell W R."/>
        </authorList>
    </citation>
    <scope>NUCLEOTIDE SEQUENCE</scope>
</reference>
<evidence type="ECO:0000313" key="11">
    <source>
        <dbReference type="EMBL" id="CAF2141518.1"/>
    </source>
</evidence>
<keyword evidence="8" id="KW-0175">Coiled coil</keyword>
<dbReference type="PANTHER" id="PTHR13257">
    <property type="entry name" value="NUCLEOPORIN NUP84-RELATED"/>
    <property type="match status" value="1"/>
</dbReference>
<dbReference type="Proteomes" id="UP000663824">
    <property type="component" value="Unassembled WGS sequence"/>
</dbReference>
<organism evidence="9 13">
    <name type="scientific">Rotaria magnacalcarata</name>
    <dbReference type="NCBI Taxonomy" id="392030"/>
    <lineage>
        <taxon>Eukaryota</taxon>
        <taxon>Metazoa</taxon>
        <taxon>Spiralia</taxon>
        <taxon>Gnathifera</taxon>
        <taxon>Rotifera</taxon>
        <taxon>Eurotatoria</taxon>
        <taxon>Bdelloidea</taxon>
        <taxon>Philodinida</taxon>
        <taxon>Philodinidae</taxon>
        <taxon>Rotaria</taxon>
    </lineage>
</organism>
<dbReference type="GO" id="GO:0005643">
    <property type="term" value="C:nuclear pore"/>
    <property type="evidence" value="ECO:0007669"/>
    <property type="project" value="UniProtKB-SubCell"/>
</dbReference>
<accession>A0A815S2K2</accession>
<evidence type="ECO:0000256" key="5">
    <source>
        <dbReference type="ARBA" id="ARBA00023010"/>
    </source>
</evidence>
<protein>
    <submittedName>
        <fullName evidence="9">Uncharacterized protein</fullName>
    </submittedName>
</protein>
<keyword evidence="7" id="KW-0539">Nucleus</keyword>
<dbReference type="GO" id="GO:0006606">
    <property type="term" value="P:protein import into nucleus"/>
    <property type="evidence" value="ECO:0007669"/>
    <property type="project" value="TreeGrafter"/>
</dbReference>
<evidence type="ECO:0000256" key="2">
    <source>
        <dbReference type="ARBA" id="ARBA00022448"/>
    </source>
</evidence>
<dbReference type="InterPro" id="IPR037700">
    <property type="entry name" value="NUP88/NUP82"/>
</dbReference>
<keyword evidence="6" id="KW-0906">Nuclear pore complex</keyword>
<dbReference type="InterPro" id="IPR019321">
    <property type="entry name" value="Nucleoporin_Nup88"/>
</dbReference>
<feature type="coiled-coil region" evidence="8">
    <location>
        <begin position="567"/>
        <end position="636"/>
    </location>
</feature>
<evidence type="ECO:0000256" key="4">
    <source>
        <dbReference type="ARBA" id="ARBA00022927"/>
    </source>
</evidence>
<evidence type="ECO:0000256" key="1">
    <source>
        <dbReference type="ARBA" id="ARBA00004567"/>
    </source>
</evidence>
<dbReference type="GO" id="GO:0000056">
    <property type="term" value="P:ribosomal small subunit export from nucleus"/>
    <property type="evidence" value="ECO:0007669"/>
    <property type="project" value="InterPro"/>
</dbReference>
<dbReference type="EMBL" id="CAJOBI010000422">
    <property type="protein sequence ID" value="CAF3821712.1"/>
    <property type="molecule type" value="Genomic_DNA"/>
</dbReference>
<dbReference type="OrthoDB" id="341482at2759"/>
<dbReference type="EMBL" id="CAJNOW010018238">
    <property type="protein sequence ID" value="CAF1663752.1"/>
    <property type="molecule type" value="Genomic_DNA"/>
</dbReference>
<evidence type="ECO:0000256" key="6">
    <source>
        <dbReference type="ARBA" id="ARBA00023132"/>
    </source>
</evidence>
<dbReference type="GO" id="GO:0017056">
    <property type="term" value="F:structural constituent of nuclear pore"/>
    <property type="evidence" value="ECO:0007669"/>
    <property type="project" value="InterPro"/>
</dbReference>
<dbReference type="Proteomes" id="UP000676336">
    <property type="component" value="Unassembled WGS sequence"/>
</dbReference>
<dbReference type="Proteomes" id="UP000663834">
    <property type="component" value="Unassembled WGS sequence"/>
</dbReference>
<proteinExistence type="predicted"/>
<sequence length="637" mass="73847">MTLSSSIRIPFEWPNIDVFTLGKSCLYGYDSVNHCLVVHSLIQINNLNDISIDHLYLSSSPTWPIRKLILNEDETILALLADKIVYLVYLPKPNININDHSTSKGSCLCPIVRVPPLVSSSQTITCSLIDFVWLTINHFLIVYTIPSSSECYLYKVQPLKQIGIVHLHTYSVGSCSTNKFGTPTKKISLHQPSDIIKLDVTKRKEQHSELILVIAMKTDGDIFILEIDENQLQSNDNNKIIEEFHGPICILPTTFNNYRTDHGQSTFICLSNSMYPLVVFTRDKCQMNQCVILSPASNQYYLFTIDLICLPINQNGQMITSIIRDPFCSNRYFISDSSANVYLIEISWINQIQQGLKQIQSTHIQHLITETNSTCKITNKIEQMGLIQTNNNEKYLTIIAKSQTNQKKELIFVRLQSTESIENALFLYKSETSTFSSEYVDRIRSLLSREQSIPFITLSTSSINISDSDFERNLLQFIKILTEQYIDKQENVRKELENKRVYLVDFQQTEFNQNRNLNEKFQLIQKRFQTLTEQYQQEYSRRKRLSSHVNDLLSVIEQSTPVLSDAEIRMEKQLETYKIQINCLKNNIQRVEQFILSNQNQELFENLSMENFQNVVQTHRNHIDQIRKQIQAIQTNK</sequence>
<dbReference type="GO" id="GO:0000055">
    <property type="term" value="P:ribosomal large subunit export from nucleus"/>
    <property type="evidence" value="ECO:0007669"/>
    <property type="project" value="InterPro"/>
</dbReference>
<dbReference type="AlphaFoldDB" id="A0A815S2K2"/>
<comment type="caution">
    <text evidence="9">The sequence shown here is derived from an EMBL/GenBank/DDBJ whole genome shotgun (WGS) entry which is preliminary data.</text>
</comment>
<keyword evidence="2" id="KW-0813">Transport</keyword>
<evidence type="ECO:0000313" key="12">
    <source>
        <dbReference type="EMBL" id="CAF3821712.1"/>
    </source>
</evidence>
<dbReference type="EMBL" id="CAJNRE010015856">
    <property type="protein sequence ID" value="CAF2141518.1"/>
    <property type="molecule type" value="Genomic_DNA"/>
</dbReference>
<dbReference type="Proteomes" id="UP000663855">
    <property type="component" value="Unassembled WGS sequence"/>
</dbReference>
<keyword evidence="5" id="KW-0811">Translocation</keyword>
<dbReference type="GO" id="GO:0006406">
    <property type="term" value="P:mRNA export from nucleus"/>
    <property type="evidence" value="ECO:0007669"/>
    <property type="project" value="TreeGrafter"/>
</dbReference>
<dbReference type="EMBL" id="CAJNOV010012434">
    <property type="protein sequence ID" value="CAF1485197.1"/>
    <property type="molecule type" value="Genomic_DNA"/>
</dbReference>
<evidence type="ECO:0000313" key="13">
    <source>
        <dbReference type="Proteomes" id="UP000663855"/>
    </source>
</evidence>
<evidence type="ECO:0000313" key="9">
    <source>
        <dbReference type="EMBL" id="CAF1485197.1"/>
    </source>
</evidence>